<evidence type="ECO:0000256" key="2">
    <source>
        <dbReference type="SAM" id="Phobius"/>
    </source>
</evidence>
<protein>
    <recommendedName>
        <fullName evidence="5">DUF3352 domain-containing protein</fullName>
    </recommendedName>
</protein>
<reference evidence="3 4" key="2">
    <citation type="submission" date="2019-05" db="EMBL/GenBank/DDBJ databases">
        <title>Glycomyces buryatensis sp. nov.</title>
        <authorList>
            <person name="Nikitina E."/>
        </authorList>
    </citation>
    <scope>NUCLEOTIDE SEQUENCE [LARGE SCALE GENOMIC DNA]</scope>
    <source>
        <strain evidence="3 4">18</strain>
    </source>
</reference>
<dbReference type="OrthoDB" id="5183896at2"/>
<keyword evidence="2" id="KW-1133">Transmembrane helix</keyword>
<feature type="region of interest" description="Disordered" evidence="1">
    <location>
        <begin position="1"/>
        <end position="67"/>
    </location>
</feature>
<feature type="transmembrane region" description="Helical" evidence="2">
    <location>
        <begin position="71"/>
        <end position="95"/>
    </location>
</feature>
<dbReference type="Proteomes" id="UP000308760">
    <property type="component" value="Unassembled WGS sequence"/>
</dbReference>
<dbReference type="RefSeq" id="WP_136532982.1">
    <property type="nucleotide sequence ID" value="NZ_STGY01000007.1"/>
</dbReference>
<evidence type="ECO:0000313" key="3">
    <source>
        <dbReference type="EMBL" id="THV43141.1"/>
    </source>
</evidence>
<organism evidence="3 4">
    <name type="scientific">Glycomyces buryatensis</name>
    <dbReference type="NCBI Taxonomy" id="2570927"/>
    <lineage>
        <taxon>Bacteria</taxon>
        <taxon>Bacillati</taxon>
        <taxon>Actinomycetota</taxon>
        <taxon>Actinomycetes</taxon>
        <taxon>Glycomycetales</taxon>
        <taxon>Glycomycetaceae</taxon>
        <taxon>Glycomyces</taxon>
    </lineage>
</organism>
<proteinExistence type="predicted"/>
<keyword evidence="2" id="KW-0812">Transmembrane</keyword>
<reference evidence="4" key="1">
    <citation type="submission" date="2019-04" db="EMBL/GenBank/DDBJ databases">
        <title>Nocardioides xinjiangensis sp. nov.</title>
        <authorList>
            <person name="Liu S."/>
        </authorList>
    </citation>
    <scope>NUCLEOTIDE SEQUENCE [LARGE SCALE GENOMIC DNA]</scope>
    <source>
        <strain evidence="4">18</strain>
    </source>
</reference>
<keyword evidence="4" id="KW-1185">Reference proteome</keyword>
<comment type="caution">
    <text evidence="3">The sequence shown here is derived from an EMBL/GenBank/DDBJ whole genome shotgun (WGS) entry which is preliminary data.</text>
</comment>
<evidence type="ECO:0000256" key="1">
    <source>
        <dbReference type="SAM" id="MobiDB-lite"/>
    </source>
</evidence>
<gene>
    <name evidence="3" type="ORF">FAB82_02615</name>
</gene>
<sequence length="597" mass="64155">MSSYSNPEHSNVPPGQGQPQFGPPPGEVQPYVEQTAPYPAAGGGQPPYQPPGAYMPAGPPQQPRGGRGAKIAIASILSVALLLGVGAVVLFKFVLNTGPDPAASFPASASMYVEVNFDPSFSQTPKLLEHLNKFEDVDYEDTDDILADLLDEAGAEGVEAEDLSSWLGRRHGIAMWEHDGMPYGVVNLASTDAGAAEDGMAKLRDAAEVSDEEFAYTVNDESVLIVLGEEGAADALAAAESEAGTSPLSDSAAYEEARNWLEGDQLMVYWVDMDALSEQTEEFGAGMMGMTAFNGLYSGQLIAGVSAFDDGFELTYRMLGGEDDPWTGSGDLLSNMGDLPASHLAVTADVPEDIAAQTDDWLTQFEELYGGGEAEAEAVEPSDGEPLTDAEYEEYLELDDMWMSDYESMSSEDEERYWELYERFSMYGTEDEPVDYGYDDYSYGPDWDEVTESVSEFTDLLAGSQLSFAADLLPDDDIDEESIFLQAVLADDRAAELNDLLEEYASGQTPEGIEADGSELSFTGQDVADGTLSDDARFSDFAADAPESSAVAVWVDMQALIESDPDDFEGDLPLSAFAWAHGSVDGDGAGLLRLYLE</sequence>
<dbReference type="AlphaFoldDB" id="A0A4S8QHC7"/>
<accession>A0A4S8QHC7</accession>
<keyword evidence="2" id="KW-0472">Membrane</keyword>
<evidence type="ECO:0008006" key="5">
    <source>
        <dbReference type="Google" id="ProtNLM"/>
    </source>
</evidence>
<evidence type="ECO:0000313" key="4">
    <source>
        <dbReference type="Proteomes" id="UP000308760"/>
    </source>
</evidence>
<name>A0A4S8QHC7_9ACTN</name>
<dbReference type="EMBL" id="STGY01000007">
    <property type="protein sequence ID" value="THV43141.1"/>
    <property type="molecule type" value="Genomic_DNA"/>
</dbReference>